<name>A0A518CQQ2_9PLAN</name>
<dbReference type="KEGG" id="plon:Pla110_32980"/>
<gene>
    <name evidence="1" type="ORF">Pla110_32980</name>
</gene>
<organism evidence="1 2">
    <name type="scientific">Polystyrenella longa</name>
    <dbReference type="NCBI Taxonomy" id="2528007"/>
    <lineage>
        <taxon>Bacteria</taxon>
        <taxon>Pseudomonadati</taxon>
        <taxon>Planctomycetota</taxon>
        <taxon>Planctomycetia</taxon>
        <taxon>Planctomycetales</taxon>
        <taxon>Planctomycetaceae</taxon>
        <taxon>Polystyrenella</taxon>
    </lineage>
</organism>
<evidence type="ECO:0000313" key="2">
    <source>
        <dbReference type="Proteomes" id="UP000317178"/>
    </source>
</evidence>
<dbReference type="Proteomes" id="UP000317178">
    <property type="component" value="Chromosome"/>
</dbReference>
<proteinExistence type="predicted"/>
<dbReference type="AlphaFoldDB" id="A0A518CQQ2"/>
<dbReference type="RefSeq" id="WP_144996999.1">
    <property type="nucleotide sequence ID" value="NZ_CP036281.1"/>
</dbReference>
<protein>
    <submittedName>
        <fullName evidence="1">Uncharacterized protein</fullName>
    </submittedName>
</protein>
<keyword evidence="2" id="KW-1185">Reference proteome</keyword>
<accession>A0A518CQQ2</accession>
<reference evidence="1 2" key="1">
    <citation type="submission" date="2019-02" db="EMBL/GenBank/DDBJ databases">
        <title>Deep-cultivation of Planctomycetes and their phenomic and genomic characterization uncovers novel biology.</title>
        <authorList>
            <person name="Wiegand S."/>
            <person name="Jogler M."/>
            <person name="Boedeker C."/>
            <person name="Pinto D."/>
            <person name="Vollmers J."/>
            <person name="Rivas-Marin E."/>
            <person name="Kohn T."/>
            <person name="Peeters S.H."/>
            <person name="Heuer A."/>
            <person name="Rast P."/>
            <person name="Oberbeckmann S."/>
            <person name="Bunk B."/>
            <person name="Jeske O."/>
            <person name="Meyerdierks A."/>
            <person name="Storesund J.E."/>
            <person name="Kallscheuer N."/>
            <person name="Luecker S."/>
            <person name="Lage O.M."/>
            <person name="Pohl T."/>
            <person name="Merkel B.J."/>
            <person name="Hornburger P."/>
            <person name="Mueller R.-W."/>
            <person name="Bruemmer F."/>
            <person name="Labrenz M."/>
            <person name="Spormann A.M."/>
            <person name="Op den Camp H."/>
            <person name="Overmann J."/>
            <person name="Amann R."/>
            <person name="Jetten M.S.M."/>
            <person name="Mascher T."/>
            <person name="Medema M.H."/>
            <person name="Devos D.P."/>
            <person name="Kaster A.-K."/>
            <person name="Ovreas L."/>
            <person name="Rohde M."/>
            <person name="Galperin M.Y."/>
            <person name="Jogler C."/>
        </authorList>
    </citation>
    <scope>NUCLEOTIDE SEQUENCE [LARGE SCALE GENOMIC DNA]</scope>
    <source>
        <strain evidence="1 2">Pla110</strain>
    </source>
</reference>
<sequence>MDTKTKNNQHEVTFDINNIQEAETQLQQMVSFHQMHFDNDFKRKDYITIMPRLPIFIHKDLLEDCPISYEELIDTAKEIVEEDFRFQRDGYFDISFDEYNWAFHVVFYHDHVCLIPYVGDERTELEKMGDYRDE</sequence>
<dbReference type="EMBL" id="CP036281">
    <property type="protein sequence ID" value="QDU81556.1"/>
    <property type="molecule type" value="Genomic_DNA"/>
</dbReference>
<evidence type="ECO:0000313" key="1">
    <source>
        <dbReference type="EMBL" id="QDU81556.1"/>
    </source>
</evidence>